<dbReference type="AlphaFoldDB" id="R9LQH3"/>
<evidence type="ECO:0000256" key="12">
    <source>
        <dbReference type="ARBA" id="ARBA00022683"/>
    </source>
</evidence>
<keyword evidence="24" id="KW-0670">Pyruvate</keyword>
<feature type="domain" description="Phosphotransferase system enzyme I N-terminal" evidence="23">
    <location>
        <begin position="3"/>
        <end position="126"/>
    </location>
</feature>
<dbReference type="GO" id="GO:0016301">
    <property type="term" value="F:kinase activity"/>
    <property type="evidence" value="ECO:0007669"/>
    <property type="project" value="UniProtKB-KW"/>
</dbReference>
<dbReference type="HOGENOM" id="CLU_007308_7_0_9"/>
<dbReference type="InterPro" id="IPR036618">
    <property type="entry name" value="PtsI_HPr-bd_sf"/>
</dbReference>
<evidence type="ECO:0000256" key="4">
    <source>
        <dbReference type="ARBA" id="ARBA00004496"/>
    </source>
</evidence>
<evidence type="ECO:0000256" key="1">
    <source>
        <dbReference type="ARBA" id="ARBA00000683"/>
    </source>
</evidence>
<keyword evidence="12 17" id="KW-0598">Phosphotransferase system</keyword>
<evidence type="ECO:0000256" key="19">
    <source>
        <dbReference type="PIRSR" id="PIRSR000732-2"/>
    </source>
</evidence>
<gene>
    <name evidence="24" type="ORF">C812_01017</name>
</gene>
<dbReference type="Gene3D" id="1.10.274.10">
    <property type="entry name" value="PtsI, HPr-binding domain"/>
    <property type="match status" value="1"/>
</dbReference>
<dbReference type="Proteomes" id="UP000019598">
    <property type="component" value="Unassembled WGS sequence"/>
</dbReference>
<dbReference type="NCBIfam" id="TIGR01417">
    <property type="entry name" value="PTS_I_fam"/>
    <property type="match status" value="1"/>
</dbReference>
<evidence type="ECO:0000259" key="23">
    <source>
        <dbReference type="Pfam" id="PF05524"/>
    </source>
</evidence>
<evidence type="ECO:0000256" key="13">
    <source>
        <dbReference type="ARBA" id="ARBA00022723"/>
    </source>
</evidence>
<feature type="binding site" evidence="20">
    <location>
        <position position="456"/>
    </location>
    <ligand>
        <name>Mg(2+)</name>
        <dbReference type="ChEBI" id="CHEBI:18420"/>
    </ligand>
</feature>
<evidence type="ECO:0000256" key="16">
    <source>
        <dbReference type="ARBA" id="ARBA00033235"/>
    </source>
</evidence>
<dbReference type="SUPFAM" id="SSF51621">
    <property type="entry name" value="Phosphoenolpyruvate/pyruvate domain"/>
    <property type="match status" value="1"/>
</dbReference>
<evidence type="ECO:0000256" key="14">
    <source>
        <dbReference type="ARBA" id="ARBA00022777"/>
    </source>
</evidence>
<dbReference type="EC" id="2.7.3.9" evidence="6 17"/>
<dbReference type="InterPro" id="IPR006318">
    <property type="entry name" value="PTS_EI-like"/>
</dbReference>
<comment type="caution">
    <text evidence="24">The sequence shown here is derived from an EMBL/GenBank/DDBJ whole genome shotgun (WGS) entry which is preliminary data.</text>
</comment>
<evidence type="ECO:0000313" key="24">
    <source>
        <dbReference type="EMBL" id="EOS57967.1"/>
    </source>
</evidence>
<feature type="binding site" evidence="19">
    <location>
        <position position="333"/>
    </location>
    <ligand>
        <name>phosphoenolpyruvate</name>
        <dbReference type="ChEBI" id="CHEBI:58702"/>
    </ligand>
</feature>
<dbReference type="PANTHER" id="PTHR46244:SF3">
    <property type="entry name" value="PHOSPHOENOLPYRUVATE-PROTEIN PHOSPHOTRANSFERASE"/>
    <property type="match status" value="1"/>
</dbReference>
<evidence type="ECO:0000256" key="5">
    <source>
        <dbReference type="ARBA" id="ARBA00007837"/>
    </source>
</evidence>
<dbReference type="GO" id="GO:0046872">
    <property type="term" value="F:metal ion binding"/>
    <property type="evidence" value="ECO:0007669"/>
    <property type="project" value="UniProtKB-KW"/>
</dbReference>
<evidence type="ECO:0000256" key="20">
    <source>
        <dbReference type="PIRSR" id="PIRSR000732-3"/>
    </source>
</evidence>
<proteinExistence type="inferred from homology"/>
<comment type="subcellular location">
    <subcellularLocation>
        <location evidence="4 17">Cytoplasm</location>
    </subcellularLocation>
</comment>
<accession>R9LQH3</accession>
<evidence type="ECO:0000256" key="15">
    <source>
        <dbReference type="ARBA" id="ARBA00022842"/>
    </source>
</evidence>
<keyword evidence="14 17" id="KW-0418">Kinase</keyword>
<dbReference type="Pfam" id="PF02896">
    <property type="entry name" value="PEP-utilizers_C"/>
    <property type="match status" value="1"/>
</dbReference>
<dbReference type="PATRIC" id="fig|1235795.3.peg.974"/>
<dbReference type="InterPro" id="IPR018274">
    <property type="entry name" value="PEP_util_AS"/>
</dbReference>
<dbReference type="Gene3D" id="3.50.30.10">
    <property type="entry name" value="Phosphohistidine domain"/>
    <property type="match status" value="1"/>
</dbReference>
<evidence type="ECO:0000256" key="6">
    <source>
        <dbReference type="ARBA" id="ARBA00012232"/>
    </source>
</evidence>
<dbReference type="InterPro" id="IPR015813">
    <property type="entry name" value="Pyrv/PenolPyrv_kinase-like_dom"/>
</dbReference>
<feature type="binding site" evidence="19">
    <location>
        <begin position="455"/>
        <end position="456"/>
    </location>
    <ligand>
        <name>phosphoenolpyruvate</name>
        <dbReference type="ChEBI" id="CHEBI:58702"/>
    </ligand>
</feature>
<dbReference type="STRING" id="1235795.C812_01017"/>
<evidence type="ECO:0000259" key="21">
    <source>
        <dbReference type="Pfam" id="PF00391"/>
    </source>
</evidence>
<dbReference type="Gene3D" id="3.20.20.60">
    <property type="entry name" value="Phosphoenolpyruvate-binding domains"/>
    <property type="match status" value="1"/>
</dbReference>
<dbReference type="OrthoDB" id="9765468at2"/>
<dbReference type="InterPro" id="IPR023151">
    <property type="entry name" value="PEP_util_CS"/>
</dbReference>
<comment type="catalytic activity">
    <reaction evidence="1 17">
        <text>L-histidyl-[protein] + phosphoenolpyruvate = N(pros)-phospho-L-histidyl-[protein] + pyruvate</text>
        <dbReference type="Rhea" id="RHEA:23880"/>
        <dbReference type="Rhea" id="RHEA-COMP:9745"/>
        <dbReference type="Rhea" id="RHEA-COMP:9746"/>
        <dbReference type="ChEBI" id="CHEBI:15361"/>
        <dbReference type="ChEBI" id="CHEBI:29979"/>
        <dbReference type="ChEBI" id="CHEBI:58702"/>
        <dbReference type="ChEBI" id="CHEBI:64837"/>
        <dbReference type="EC" id="2.7.3.9"/>
    </reaction>
</comment>
<dbReference type="InterPro" id="IPR050499">
    <property type="entry name" value="PEP-utilizing_PTS_enzyme"/>
</dbReference>
<dbReference type="PANTHER" id="PTHR46244">
    <property type="entry name" value="PHOSPHOENOLPYRUVATE-PROTEIN PHOSPHOTRANSFERASE"/>
    <property type="match status" value="1"/>
</dbReference>
<evidence type="ECO:0000256" key="18">
    <source>
        <dbReference type="PIRSR" id="PIRSR000732-1"/>
    </source>
</evidence>
<keyword evidence="15 17" id="KW-0460">Magnesium</keyword>
<comment type="similarity">
    <text evidence="5 17">Belongs to the PEP-utilizing enzyme family.</text>
</comment>
<keyword evidence="10 17" id="KW-0762">Sugar transport</keyword>
<dbReference type="InterPro" id="IPR040442">
    <property type="entry name" value="Pyrv_kinase-like_dom_sf"/>
</dbReference>
<dbReference type="InterPro" id="IPR008731">
    <property type="entry name" value="PTS_EIN"/>
</dbReference>
<evidence type="ECO:0000259" key="22">
    <source>
        <dbReference type="Pfam" id="PF02896"/>
    </source>
</evidence>
<dbReference type="GeneID" id="43344069"/>
<evidence type="ECO:0000256" key="17">
    <source>
        <dbReference type="PIRNR" id="PIRNR000732"/>
    </source>
</evidence>
<keyword evidence="9 17" id="KW-0963">Cytoplasm</keyword>
<dbReference type="SUPFAM" id="SSF52009">
    <property type="entry name" value="Phosphohistidine domain"/>
    <property type="match status" value="1"/>
</dbReference>
<sequence>MIQGIGAAAGVAIGKAFVLPAWEWDVPDRRMEKVDLAKEFERLYEGIRTSKTEIEVMKNEIKETVGAEESGIFDAHLAILEDPVFMSEIQGIIERQYKAAEVAVKEAIDHFVTMFDLLDDEYMKERALDIKDVGNRLLKHLLGTPDITLPADTQPYILVAKELSPSQLVHLNPDNVLGMVTMAGGKTSHSAIMARALGIPLVSGLENKLTEPLQTGDLLVIDGDEGYVYLNPEPEIIARYTELAEKQRRRKEQLQLLAAVEAVTKDGVRMRLAGNISSVKDLEQALKHGAEGVGLFRTEFLYMDRSTFPGEDEQFEVYRQVAEKAGPHPVTIRTLDIGGDKQLEYFELQEEENPVLGYRGIRISLDSRELFQTQLAAILRASAYGKMKILYPMISSLEEIRAANSILEEAKQDLTRRGIAYDPDIQVGIMIEIPAAAAIADLLAQEVDFFSIGTNDLVQYVLAVDRMNEQIAHMYHPFHPAVLRLLRQTVQAAKDAGITVSVCGEMAGDEKAVPLWLYLGVTDLSMSPQALLRVKHRILNSDSRESKEVGAACYRLPTSNQVEAELVRYAHELEQERLSK</sequence>
<keyword evidence="8 17" id="KW-0813">Transport</keyword>
<dbReference type="GO" id="GO:0008965">
    <property type="term" value="F:phosphoenolpyruvate-protein phosphotransferase activity"/>
    <property type="evidence" value="ECO:0007669"/>
    <property type="project" value="UniProtKB-EC"/>
</dbReference>
<dbReference type="GO" id="GO:0005737">
    <property type="term" value="C:cytoplasm"/>
    <property type="evidence" value="ECO:0007669"/>
    <property type="project" value="UniProtKB-SubCell"/>
</dbReference>
<evidence type="ECO:0000313" key="25">
    <source>
        <dbReference type="Proteomes" id="UP000019598"/>
    </source>
</evidence>
<feature type="binding site" evidence="19">
    <location>
        <position position="466"/>
    </location>
    <ligand>
        <name>phosphoenolpyruvate</name>
        <dbReference type="ChEBI" id="CHEBI:58702"/>
    </ligand>
</feature>
<keyword evidence="13 17" id="KW-0479">Metal-binding</keyword>
<organism evidence="24 25">
    <name type="scientific">Paenibacillus barengoltzii G22</name>
    <dbReference type="NCBI Taxonomy" id="1235795"/>
    <lineage>
        <taxon>Bacteria</taxon>
        <taxon>Bacillati</taxon>
        <taxon>Bacillota</taxon>
        <taxon>Bacilli</taxon>
        <taxon>Bacillales</taxon>
        <taxon>Paenibacillaceae</taxon>
        <taxon>Paenibacillus</taxon>
    </lineage>
</organism>
<keyword evidence="11 17" id="KW-0808">Transferase</keyword>
<dbReference type="PRINTS" id="PR01736">
    <property type="entry name" value="PHPHTRNFRASE"/>
</dbReference>
<dbReference type="PROSITE" id="PS00370">
    <property type="entry name" value="PEP_ENZYMES_PHOS_SITE"/>
    <property type="match status" value="1"/>
</dbReference>
<dbReference type="InterPro" id="IPR000121">
    <property type="entry name" value="PEP_util_C"/>
</dbReference>
<comment type="function">
    <text evidence="3 17">General (non sugar-specific) component of the phosphoenolpyruvate-dependent sugar phosphotransferase system (sugar PTS). This major carbohydrate active-transport system catalyzes the phosphorylation of incoming sugar substrates concomitantly with their translocation across the cell membrane. Enzyme I transfers the phosphoryl group from phosphoenolpyruvate (PEP) to the phosphoryl carrier protein (HPr).</text>
</comment>
<dbReference type="PIRSF" id="PIRSF000732">
    <property type="entry name" value="PTS_enzyme_I"/>
    <property type="match status" value="1"/>
</dbReference>
<feature type="binding site" evidence="20">
    <location>
        <position position="432"/>
    </location>
    <ligand>
        <name>Mg(2+)</name>
        <dbReference type="ChEBI" id="CHEBI:18420"/>
    </ligand>
</feature>
<evidence type="ECO:0000256" key="8">
    <source>
        <dbReference type="ARBA" id="ARBA00022448"/>
    </source>
</evidence>
<dbReference type="PROSITE" id="PS00742">
    <property type="entry name" value="PEP_ENZYMES_2"/>
    <property type="match status" value="1"/>
</dbReference>
<dbReference type="GO" id="GO:0009401">
    <property type="term" value="P:phosphoenolpyruvate-dependent sugar phosphotransferase system"/>
    <property type="evidence" value="ECO:0007669"/>
    <property type="project" value="UniProtKB-KW"/>
</dbReference>
<feature type="active site" description="Tele-phosphohistidine intermediate" evidence="18">
    <location>
        <position position="189"/>
    </location>
</feature>
<dbReference type="EMBL" id="ASSZ01000011">
    <property type="protein sequence ID" value="EOS57967.1"/>
    <property type="molecule type" value="Genomic_DNA"/>
</dbReference>
<feature type="domain" description="PEP-utilising enzyme mobile" evidence="21">
    <location>
        <begin position="154"/>
        <end position="226"/>
    </location>
</feature>
<dbReference type="RefSeq" id="WP_016311579.1">
    <property type="nucleotide sequence ID" value="NZ_KE159652.1"/>
</dbReference>
<dbReference type="InterPro" id="IPR008279">
    <property type="entry name" value="PEP-util_enz_mobile_dom"/>
</dbReference>
<evidence type="ECO:0000256" key="11">
    <source>
        <dbReference type="ARBA" id="ARBA00022679"/>
    </source>
</evidence>
<reference evidence="24 25" key="1">
    <citation type="submission" date="2013-04" db="EMBL/GenBank/DDBJ databases">
        <title>The Genome Sequence of Paenibacillus barengoltzii G22.</title>
        <authorList>
            <consortium name="The Broad Institute Genomics Platform"/>
            <consortium name="The Broad Institute Genome Sequencing Center for Infectious Disease"/>
            <person name="Earl A."/>
            <person name="Xavier R."/>
            <person name="Elson C."/>
            <person name="Duck W."/>
            <person name="Walker B."/>
            <person name="Young S."/>
            <person name="Zeng Q."/>
            <person name="Gargeya S."/>
            <person name="Fitzgerald M."/>
            <person name="Haas B."/>
            <person name="Abouelleil A."/>
            <person name="Allen A.W."/>
            <person name="Alvarado L."/>
            <person name="Arachchi H.M."/>
            <person name="Berlin A.M."/>
            <person name="Chapman S.B."/>
            <person name="Gainer-Dewar J."/>
            <person name="Goldberg J."/>
            <person name="Griggs A."/>
            <person name="Gujja S."/>
            <person name="Hansen M."/>
            <person name="Howarth C."/>
            <person name="Imamovic A."/>
            <person name="Ireland A."/>
            <person name="Larimer J."/>
            <person name="McCowan C."/>
            <person name="Murphy C."/>
            <person name="Pearson M."/>
            <person name="Poon T.W."/>
            <person name="Priest M."/>
            <person name="Roberts A."/>
            <person name="Saif S."/>
            <person name="Shea T."/>
            <person name="Sisk P."/>
            <person name="Sykes S."/>
            <person name="Wortman J."/>
            <person name="Nusbaum C."/>
            <person name="Birren B."/>
        </authorList>
    </citation>
    <scope>NUCLEOTIDE SEQUENCE [LARGE SCALE GENOMIC DNA]</scope>
    <source>
        <strain evidence="24 25">G22</strain>
    </source>
</reference>
<feature type="domain" description="PEP-utilising enzyme C-terminal" evidence="22">
    <location>
        <begin position="252"/>
        <end position="541"/>
    </location>
</feature>
<protein>
    <recommendedName>
        <fullName evidence="7 17">Phosphoenolpyruvate-protein phosphotransferase</fullName>
        <ecNumber evidence="6 17">2.7.3.9</ecNumber>
    </recommendedName>
    <alternativeName>
        <fullName evidence="16 17">Phosphotransferase system, enzyme I</fullName>
    </alternativeName>
</protein>
<dbReference type="Pfam" id="PF05524">
    <property type="entry name" value="PEP-utilisers_N"/>
    <property type="match status" value="1"/>
</dbReference>
<dbReference type="InterPro" id="IPR024692">
    <property type="entry name" value="PTS_EI"/>
</dbReference>
<dbReference type="SUPFAM" id="SSF47831">
    <property type="entry name" value="Enzyme I of the PEP:sugar phosphotransferase system HPr-binding (sub)domain"/>
    <property type="match status" value="1"/>
</dbReference>
<comment type="cofactor">
    <cofactor evidence="2 17 20">
        <name>Mg(2+)</name>
        <dbReference type="ChEBI" id="CHEBI:18420"/>
    </cofactor>
</comment>
<evidence type="ECO:0000256" key="3">
    <source>
        <dbReference type="ARBA" id="ARBA00002728"/>
    </source>
</evidence>
<feature type="active site" description="Proton donor" evidence="18">
    <location>
        <position position="503"/>
    </location>
</feature>
<evidence type="ECO:0000256" key="2">
    <source>
        <dbReference type="ARBA" id="ARBA00001946"/>
    </source>
</evidence>
<evidence type="ECO:0000256" key="7">
    <source>
        <dbReference type="ARBA" id="ARBA00016544"/>
    </source>
</evidence>
<name>R9LQH3_9BACL</name>
<dbReference type="InterPro" id="IPR036637">
    <property type="entry name" value="Phosphohistidine_dom_sf"/>
</dbReference>
<evidence type="ECO:0000256" key="9">
    <source>
        <dbReference type="ARBA" id="ARBA00022490"/>
    </source>
</evidence>
<dbReference type="Pfam" id="PF00391">
    <property type="entry name" value="PEP-utilizers"/>
    <property type="match status" value="1"/>
</dbReference>
<feature type="binding site" evidence="19">
    <location>
        <position position="297"/>
    </location>
    <ligand>
        <name>phosphoenolpyruvate</name>
        <dbReference type="ChEBI" id="CHEBI:58702"/>
    </ligand>
</feature>
<evidence type="ECO:0000256" key="10">
    <source>
        <dbReference type="ARBA" id="ARBA00022597"/>
    </source>
</evidence>